<name>A0A0F5Q4J9_9HYPH</name>
<dbReference type="RefSeq" id="WP_046140803.1">
    <property type="nucleotide sequence ID" value="NZ_LANJ01000044.1"/>
</dbReference>
<dbReference type="STRING" id="1293439.WH87_14780"/>
<dbReference type="Proteomes" id="UP000033411">
    <property type="component" value="Unassembled WGS sequence"/>
</dbReference>
<proteinExistence type="predicted"/>
<feature type="domain" description="Zinc finger/thioredoxin putative" evidence="3">
    <location>
        <begin position="1"/>
        <end position="35"/>
    </location>
</feature>
<dbReference type="AlphaFoldDB" id="A0A0F5Q4J9"/>
<protein>
    <recommendedName>
        <fullName evidence="3">Zinc finger/thioredoxin putative domain-containing protein</fullName>
    </recommendedName>
</protein>
<dbReference type="Pfam" id="PF11906">
    <property type="entry name" value="DUF3426"/>
    <property type="match status" value="1"/>
</dbReference>
<feature type="region of interest" description="Disordered" evidence="1">
    <location>
        <begin position="266"/>
        <end position="290"/>
    </location>
</feature>
<dbReference type="EMBL" id="LANJ01000044">
    <property type="protein sequence ID" value="KKC35837.1"/>
    <property type="molecule type" value="Genomic_DNA"/>
</dbReference>
<accession>A0A0F5Q4J9</accession>
<evidence type="ECO:0000313" key="4">
    <source>
        <dbReference type="EMBL" id="KKC35837.1"/>
    </source>
</evidence>
<feature type="transmembrane region" description="Helical" evidence="2">
    <location>
        <begin position="125"/>
        <end position="143"/>
    </location>
</feature>
<dbReference type="NCBIfam" id="TIGR02098">
    <property type="entry name" value="MJ0042_CXXC"/>
    <property type="match status" value="1"/>
</dbReference>
<evidence type="ECO:0000256" key="1">
    <source>
        <dbReference type="SAM" id="MobiDB-lite"/>
    </source>
</evidence>
<dbReference type="InterPro" id="IPR021834">
    <property type="entry name" value="DUF3426"/>
</dbReference>
<keyword evidence="5" id="KW-1185">Reference proteome</keyword>
<comment type="caution">
    <text evidence="4">The sequence shown here is derived from an EMBL/GenBank/DDBJ whole genome shotgun (WGS) entry which is preliminary data.</text>
</comment>
<dbReference type="Pfam" id="PF13717">
    <property type="entry name" value="Zn_ribbon_4"/>
    <property type="match status" value="1"/>
</dbReference>
<keyword evidence="2" id="KW-1133">Transmembrane helix</keyword>
<keyword evidence="2" id="KW-0472">Membrane</keyword>
<evidence type="ECO:0000259" key="3">
    <source>
        <dbReference type="Pfam" id="PF13717"/>
    </source>
</evidence>
<dbReference type="PATRIC" id="fig|1293439.3.peg.3011"/>
<sequence>MIITCPHCQTKYQVTYEAIGSAGRKVQCAHCQQAWQQNPISPSTAPERIVEVVDAIAEDSLDEALAAEEAATVAEQMQRVIEEETRSQEAGKVDPSVIRKRQLAFSRRQNAIEALGPLAKLRRTARFLGVLSLVAIAATAYFGRVQVVERFPQMAGVYEAAGLKVNVIGLDFSNLSTLRSLRDGKEMLSVSAQIVGVAPGPVKVPPVVITLIDAHNAPIYQWSVTPSVRDLMAGERATFDTQLALPPGDAARVRLNFGAMAPARSISADSSAREPAPAPAAPAQTLPEHR</sequence>
<keyword evidence="2" id="KW-0812">Transmembrane</keyword>
<evidence type="ECO:0000313" key="5">
    <source>
        <dbReference type="Proteomes" id="UP000033411"/>
    </source>
</evidence>
<dbReference type="InterPro" id="IPR011723">
    <property type="entry name" value="Znf/thioredoxin_put"/>
</dbReference>
<organism evidence="4 5">
    <name type="scientific">Devosia epidermidihirudinis</name>
    <dbReference type="NCBI Taxonomy" id="1293439"/>
    <lineage>
        <taxon>Bacteria</taxon>
        <taxon>Pseudomonadati</taxon>
        <taxon>Pseudomonadota</taxon>
        <taxon>Alphaproteobacteria</taxon>
        <taxon>Hyphomicrobiales</taxon>
        <taxon>Devosiaceae</taxon>
        <taxon>Devosia</taxon>
    </lineage>
</organism>
<gene>
    <name evidence="4" type="ORF">WH87_14780</name>
</gene>
<dbReference type="OrthoDB" id="7159357at2"/>
<reference evidence="4 5" key="1">
    <citation type="submission" date="2015-03" db="EMBL/GenBank/DDBJ databases">
        <authorList>
            <person name="Lepp D."/>
            <person name="Hassan Y.I."/>
            <person name="Li X.-Z."/>
            <person name="Zhou T."/>
        </authorList>
    </citation>
    <scope>NUCLEOTIDE SEQUENCE [LARGE SCALE GENOMIC DNA]</scope>
    <source>
        <strain evidence="4 5">E84</strain>
    </source>
</reference>
<evidence type="ECO:0000256" key="2">
    <source>
        <dbReference type="SAM" id="Phobius"/>
    </source>
</evidence>